<reference evidence="3" key="3">
    <citation type="submission" date="2020-12" db="UniProtKB">
        <authorList>
            <consortium name="EnsemblPlants"/>
        </authorList>
    </citation>
    <scope>IDENTIFICATION</scope>
</reference>
<proteinExistence type="predicted"/>
<evidence type="ECO:0000313" key="4">
    <source>
        <dbReference type="Proteomes" id="UP000006727"/>
    </source>
</evidence>
<keyword evidence="4" id="KW-1185">Reference proteome</keyword>
<organism evidence="2">
    <name type="scientific">Physcomitrium patens</name>
    <name type="common">Spreading-leaved earth moss</name>
    <name type="synonym">Physcomitrella patens</name>
    <dbReference type="NCBI Taxonomy" id="3218"/>
    <lineage>
        <taxon>Eukaryota</taxon>
        <taxon>Viridiplantae</taxon>
        <taxon>Streptophyta</taxon>
        <taxon>Embryophyta</taxon>
        <taxon>Bryophyta</taxon>
        <taxon>Bryophytina</taxon>
        <taxon>Bryopsida</taxon>
        <taxon>Funariidae</taxon>
        <taxon>Funariales</taxon>
        <taxon>Funariaceae</taxon>
        <taxon>Physcomitrium</taxon>
    </lineage>
</organism>
<dbReference type="Gramene" id="Pp3c24_14240V3.1">
    <property type="protein sequence ID" value="PAC:32909071.CDS.1"/>
    <property type="gene ID" value="Pp3c24_14240"/>
</dbReference>
<dbReference type="InParanoid" id="A0A2K1IGS3"/>
<dbReference type="AlphaFoldDB" id="A0A2K1IGS3"/>
<dbReference type="EnsemblPlants" id="Pp3c24_14240V3.1">
    <property type="protein sequence ID" value="PAC:32909071.CDS.1"/>
    <property type="gene ID" value="Pp3c24_14240"/>
</dbReference>
<keyword evidence="1" id="KW-0812">Transmembrane</keyword>
<keyword evidence="1" id="KW-1133">Transmembrane helix</keyword>
<dbReference type="EMBL" id="ABEU02000024">
    <property type="protein sequence ID" value="PNR28477.1"/>
    <property type="molecule type" value="Genomic_DNA"/>
</dbReference>
<name>A0A2K1IGS3_PHYPA</name>
<evidence type="ECO:0000256" key="1">
    <source>
        <dbReference type="SAM" id="Phobius"/>
    </source>
</evidence>
<accession>A0A2K1IGS3</accession>
<dbReference type="Proteomes" id="UP000006727">
    <property type="component" value="Chromosome 24"/>
</dbReference>
<keyword evidence="1" id="KW-0472">Membrane</keyword>
<reference evidence="2 4" key="2">
    <citation type="journal article" date="2018" name="Plant J.">
        <title>The Physcomitrella patens chromosome-scale assembly reveals moss genome structure and evolution.</title>
        <authorList>
            <person name="Lang D."/>
            <person name="Ullrich K.K."/>
            <person name="Murat F."/>
            <person name="Fuchs J."/>
            <person name="Jenkins J."/>
            <person name="Haas F.B."/>
            <person name="Piednoel M."/>
            <person name="Gundlach H."/>
            <person name="Van Bel M."/>
            <person name="Meyberg R."/>
            <person name="Vives C."/>
            <person name="Morata J."/>
            <person name="Symeonidi A."/>
            <person name="Hiss M."/>
            <person name="Muchero W."/>
            <person name="Kamisugi Y."/>
            <person name="Saleh O."/>
            <person name="Blanc G."/>
            <person name="Decker E.L."/>
            <person name="van Gessel N."/>
            <person name="Grimwood J."/>
            <person name="Hayes R.D."/>
            <person name="Graham S.W."/>
            <person name="Gunter L.E."/>
            <person name="McDaniel S.F."/>
            <person name="Hoernstein S.N.W."/>
            <person name="Larsson A."/>
            <person name="Li F.W."/>
            <person name="Perroud P.F."/>
            <person name="Phillips J."/>
            <person name="Ranjan P."/>
            <person name="Rokshar D.S."/>
            <person name="Rothfels C.J."/>
            <person name="Schneider L."/>
            <person name="Shu S."/>
            <person name="Stevenson D.W."/>
            <person name="Thummler F."/>
            <person name="Tillich M."/>
            <person name="Villarreal Aguilar J.C."/>
            <person name="Widiez T."/>
            <person name="Wong G.K."/>
            <person name="Wymore A."/>
            <person name="Zhang Y."/>
            <person name="Zimmer A.D."/>
            <person name="Quatrano R.S."/>
            <person name="Mayer K.F.X."/>
            <person name="Goodstein D."/>
            <person name="Casacuberta J.M."/>
            <person name="Vandepoele K."/>
            <person name="Reski R."/>
            <person name="Cuming A.C."/>
            <person name="Tuskan G.A."/>
            <person name="Maumus F."/>
            <person name="Salse J."/>
            <person name="Schmutz J."/>
            <person name="Rensing S.A."/>
        </authorList>
    </citation>
    <scope>NUCLEOTIDE SEQUENCE [LARGE SCALE GENOMIC DNA]</scope>
    <source>
        <strain evidence="3 4">cv. Gransden 2004</strain>
    </source>
</reference>
<protein>
    <submittedName>
        <fullName evidence="2 3">Uncharacterized protein</fullName>
    </submittedName>
</protein>
<feature type="transmembrane region" description="Helical" evidence="1">
    <location>
        <begin position="29"/>
        <end position="50"/>
    </location>
</feature>
<gene>
    <name evidence="2" type="ORF">PHYPA_029069</name>
</gene>
<evidence type="ECO:0000313" key="2">
    <source>
        <dbReference type="EMBL" id="PNR28477.1"/>
    </source>
</evidence>
<sequence length="76" mass="8446">MLAPKVSKSRFHCTIPITIPVYNGAENPARIACAFFLAIFFSWAIARAFASCCRLLSARYKSTSWISSNNTSQILN</sequence>
<evidence type="ECO:0000313" key="3">
    <source>
        <dbReference type="EnsemblPlants" id="PAC:32909071.CDS.1"/>
    </source>
</evidence>
<reference evidence="2 4" key="1">
    <citation type="journal article" date="2008" name="Science">
        <title>The Physcomitrella genome reveals evolutionary insights into the conquest of land by plants.</title>
        <authorList>
            <person name="Rensing S."/>
            <person name="Lang D."/>
            <person name="Zimmer A."/>
            <person name="Terry A."/>
            <person name="Salamov A."/>
            <person name="Shapiro H."/>
            <person name="Nishiyama T."/>
            <person name="Perroud P.-F."/>
            <person name="Lindquist E."/>
            <person name="Kamisugi Y."/>
            <person name="Tanahashi T."/>
            <person name="Sakakibara K."/>
            <person name="Fujita T."/>
            <person name="Oishi K."/>
            <person name="Shin-I T."/>
            <person name="Kuroki Y."/>
            <person name="Toyoda A."/>
            <person name="Suzuki Y."/>
            <person name="Hashimoto A."/>
            <person name="Yamaguchi K."/>
            <person name="Sugano A."/>
            <person name="Kohara Y."/>
            <person name="Fujiyama A."/>
            <person name="Anterola A."/>
            <person name="Aoki S."/>
            <person name="Ashton N."/>
            <person name="Barbazuk W.B."/>
            <person name="Barker E."/>
            <person name="Bennetzen J."/>
            <person name="Bezanilla M."/>
            <person name="Blankenship R."/>
            <person name="Cho S.H."/>
            <person name="Dutcher S."/>
            <person name="Estelle M."/>
            <person name="Fawcett J.A."/>
            <person name="Gundlach H."/>
            <person name="Hanada K."/>
            <person name="Heyl A."/>
            <person name="Hicks K.A."/>
            <person name="Hugh J."/>
            <person name="Lohr M."/>
            <person name="Mayer K."/>
            <person name="Melkozernov A."/>
            <person name="Murata T."/>
            <person name="Nelson D."/>
            <person name="Pils B."/>
            <person name="Prigge M."/>
            <person name="Reiss B."/>
            <person name="Renner T."/>
            <person name="Rombauts S."/>
            <person name="Rushton P."/>
            <person name="Sanderfoot A."/>
            <person name="Schween G."/>
            <person name="Shiu S.-H."/>
            <person name="Stueber K."/>
            <person name="Theodoulou F.L."/>
            <person name="Tu H."/>
            <person name="Van de Peer Y."/>
            <person name="Verrier P.J."/>
            <person name="Waters E."/>
            <person name="Wood A."/>
            <person name="Yang L."/>
            <person name="Cove D."/>
            <person name="Cuming A."/>
            <person name="Hasebe M."/>
            <person name="Lucas S."/>
            <person name="Mishler D.B."/>
            <person name="Reski R."/>
            <person name="Grigoriev I."/>
            <person name="Quatrano R.S."/>
            <person name="Boore J.L."/>
        </authorList>
    </citation>
    <scope>NUCLEOTIDE SEQUENCE [LARGE SCALE GENOMIC DNA]</scope>
    <source>
        <strain evidence="3 4">cv. Gransden 2004</strain>
    </source>
</reference>